<dbReference type="PANTHER" id="PTHR33994">
    <property type="entry name" value="OS04G0515000 PROTEIN"/>
    <property type="match status" value="1"/>
</dbReference>
<dbReference type="Gramene" id="KQJ87438">
    <property type="protein sequence ID" value="KQJ87438"/>
    <property type="gene ID" value="BRADI_4g11113v3"/>
</dbReference>
<reference evidence="2" key="2">
    <citation type="submission" date="2017-06" db="EMBL/GenBank/DDBJ databases">
        <title>WGS assembly of Brachypodium distachyon.</title>
        <authorList>
            <consortium name="The International Brachypodium Initiative"/>
            <person name="Lucas S."/>
            <person name="Harmon-Smith M."/>
            <person name="Lail K."/>
            <person name="Tice H."/>
            <person name="Grimwood J."/>
            <person name="Bruce D."/>
            <person name="Barry K."/>
            <person name="Shu S."/>
            <person name="Lindquist E."/>
            <person name="Wang M."/>
            <person name="Pitluck S."/>
            <person name="Vogel J.P."/>
            <person name="Garvin D.F."/>
            <person name="Mockler T.C."/>
            <person name="Schmutz J."/>
            <person name="Rokhsar D."/>
            <person name="Bevan M.W."/>
        </authorList>
    </citation>
    <scope>NUCLEOTIDE SEQUENCE</scope>
    <source>
        <strain evidence="2">Bd21</strain>
    </source>
</reference>
<protein>
    <submittedName>
        <fullName evidence="2 3">Uncharacterized protein</fullName>
    </submittedName>
</protein>
<dbReference type="PANTHER" id="PTHR33994:SF21">
    <property type="entry name" value="LATE EMBRYOGENESIS ABUNDANT PROTEIN LEA-2 SUBGROUP DOMAIN-CONTAINING PROTEIN"/>
    <property type="match status" value="1"/>
</dbReference>
<dbReference type="EMBL" id="CM000883">
    <property type="protein sequence ID" value="KQJ87438.1"/>
    <property type="molecule type" value="Genomic_DNA"/>
</dbReference>
<feature type="region of interest" description="Disordered" evidence="1">
    <location>
        <begin position="1"/>
        <end position="25"/>
    </location>
</feature>
<feature type="compositionally biased region" description="Basic and acidic residues" evidence="1">
    <location>
        <begin position="1"/>
        <end position="12"/>
    </location>
</feature>
<evidence type="ECO:0000256" key="1">
    <source>
        <dbReference type="SAM" id="MobiDB-lite"/>
    </source>
</evidence>
<evidence type="ECO:0000313" key="2">
    <source>
        <dbReference type="EMBL" id="KQJ87438.1"/>
    </source>
</evidence>
<reference evidence="3" key="3">
    <citation type="submission" date="2018-08" db="UniProtKB">
        <authorList>
            <consortium name="EnsemblPlants"/>
        </authorList>
    </citation>
    <scope>IDENTIFICATION</scope>
    <source>
        <strain evidence="3">cv. Bd21</strain>
    </source>
</reference>
<gene>
    <name evidence="2" type="ORF">BRADI_4g11113v3</name>
</gene>
<evidence type="ECO:0000313" key="3">
    <source>
        <dbReference type="EnsemblPlants" id="KQJ87438"/>
    </source>
</evidence>
<accession>A0A0Q3EI66</accession>
<dbReference type="InParanoid" id="A0A0Q3EI66"/>
<name>A0A0Q3EI66_BRADI</name>
<evidence type="ECO:0000313" key="4">
    <source>
        <dbReference type="Proteomes" id="UP000008810"/>
    </source>
</evidence>
<organism evidence="2">
    <name type="scientific">Brachypodium distachyon</name>
    <name type="common">Purple false brome</name>
    <name type="synonym">Trachynia distachya</name>
    <dbReference type="NCBI Taxonomy" id="15368"/>
    <lineage>
        <taxon>Eukaryota</taxon>
        <taxon>Viridiplantae</taxon>
        <taxon>Streptophyta</taxon>
        <taxon>Embryophyta</taxon>
        <taxon>Tracheophyta</taxon>
        <taxon>Spermatophyta</taxon>
        <taxon>Magnoliopsida</taxon>
        <taxon>Liliopsida</taxon>
        <taxon>Poales</taxon>
        <taxon>Poaceae</taxon>
        <taxon>BOP clade</taxon>
        <taxon>Pooideae</taxon>
        <taxon>Stipodae</taxon>
        <taxon>Brachypodieae</taxon>
        <taxon>Brachypodium</taxon>
    </lineage>
</organism>
<keyword evidence="4" id="KW-1185">Reference proteome</keyword>
<dbReference type="AlphaFoldDB" id="A0A0Q3EI66"/>
<proteinExistence type="predicted"/>
<reference evidence="2 3" key="1">
    <citation type="journal article" date="2010" name="Nature">
        <title>Genome sequencing and analysis of the model grass Brachypodium distachyon.</title>
        <authorList>
            <consortium name="International Brachypodium Initiative"/>
        </authorList>
    </citation>
    <scope>NUCLEOTIDE SEQUENCE [LARGE SCALE GENOMIC DNA]</scope>
    <source>
        <strain evidence="2 3">Bd21</strain>
    </source>
</reference>
<dbReference type="EnsemblPlants" id="KQJ87438">
    <property type="protein sequence ID" value="KQJ87438"/>
    <property type="gene ID" value="BRADI_4g11113v3"/>
</dbReference>
<dbReference type="Proteomes" id="UP000008810">
    <property type="component" value="Chromosome 4"/>
</dbReference>
<sequence>MKADSRRRSPQHEHRRVVKGGHGPPEYSAAITGVAGLDVDADLRRGWPMLSPVFNLTVRVKSADQDAGHLVCIGGSKTKLTVSYAGPLLGEGPSLLPRSCIKHRHFLRERLAAEMGRNAAVFDVMVTDDEQTTDWWVPDWRGVHHRVQG</sequence>